<reference evidence="6 7" key="1">
    <citation type="submission" date="2018-04" db="EMBL/GenBank/DDBJ databases">
        <title>Subsurface microbial communities from deep shales in Ohio and West Virginia, USA.</title>
        <authorList>
            <person name="Wrighton K."/>
        </authorList>
    </citation>
    <scope>NUCLEOTIDE SEQUENCE [LARGE SCALE GENOMIC DNA]</scope>
    <source>
        <strain evidence="6 7">WC1</strain>
    </source>
</reference>
<keyword evidence="4" id="KW-0175">Coiled coil</keyword>
<dbReference type="GO" id="GO:0008977">
    <property type="term" value="F:prephenate dehydrogenase (NAD+) activity"/>
    <property type="evidence" value="ECO:0007669"/>
    <property type="project" value="InterPro"/>
</dbReference>
<dbReference type="FunFam" id="3.40.50.720:FF:000208">
    <property type="entry name" value="Prephenate dehydrogenase"/>
    <property type="match status" value="1"/>
</dbReference>
<dbReference type="GO" id="GO:0070403">
    <property type="term" value="F:NAD+ binding"/>
    <property type="evidence" value="ECO:0007669"/>
    <property type="project" value="InterPro"/>
</dbReference>
<evidence type="ECO:0000259" key="5">
    <source>
        <dbReference type="PROSITE" id="PS51176"/>
    </source>
</evidence>
<organism evidence="6 7">
    <name type="scientific">Halanaerobium saccharolyticum</name>
    <dbReference type="NCBI Taxonomy" id="43595"/>
    <lineage>
        <taxon>Bacteria</taxon>
        <taxon>Bacillati</taxon>
        <taxon>Bacillota</taxon>
        <taxon>Clostridia</taxon>
        <taxon>Halanaerobiales</taxon>
        <taxon>Halanaerobiaceae</taxon>
        <taxon>Halanaerobium</taxon>
    </lineage>
</organism>
<dbReference type="InterPro" id="IPR003099">
    <property type="entry name" value="Prephen_DH"/>
</dbReference>
<protein>
    <submittedName>
        <fullName evidence="6">Prephenate dehydrogenase</fullName>
    </submittedName>
</protein>
<gene>
    <name evidence="6" type="ORF">C8C76_10197</name>
</gene>
<dbReference type="Pfam" id="PF20463">
    <property type="entry name" value="PDH_C"/>
    <property type="match status" value="1"/>
</dbReference>
<feature type="domain" description="Prephenate/arogenate dehydrogenase" evidence="5">
    <location>
        <begin position="5"/>
        <end position="338"/>
    </location>
</feature>
<dbReference type="OrthoDB" id="9802008at2"/>
<dbReference type="SUPFAM" id="SSF51735">
    <property type="entry name" value="NAD(P)-binding Rossmann-fold domains"/>
    <property type="match status" value="1"/>
</dbReference>
<comment type="pathway">
    <text evidence="3">Amino-acid biosynthesis.</text>
</comment>
<dbReference type="Gene3D" id="1.10.3660.10">
    <property type="entry name" value="6-phosphogluconate dehydrogenase C-terminal like domain"/>
    <property type="match status" value="1"/>
</dbReference>
<evidence type="ECO:0000313" key="7">
    <source>
        <dbReference type="Proteomes" id="UP000244089"/>
    </source>
</evidence>
<sequence>MPKFEKIAVVGIGLIGASLAAALKKSESKLELTGVDSCAETISKAEKMGIIDQGFTEIAANLEDQDLIFIAVPVAAIPAVMREIKAGGSSQQLLVDAGSTKKEVMLEAEEILKDSPKIFIGGHPMAGSHKSGIDWHDPELFKGAPFILTPWLDQSQQEEEEKILKDSSLFDLLETFSKSRIDSAEDLDQDEAELKNLVQKKELLQQLKELIGKIGARVHIISAAEHDHCTAYLSHLPHLLSSALVNLSQQQDFKGEFFELSGSGYRDMTRIAGSSAELWQDIILSNRENLAELIGNYIEELQELQHDLEANEQDKIYNFLAKAAEIKTGAENKSDTEK</sequence>
<feature type="coiled-coil region" evidence="4">
    <location>
        <begin position="287"/>
        <end position="314"/>
    </location>
</feature>
<evidence type="ECO:0000256" key="1">
    <source>
        <dbReference type="ARBA" id="ARBA00007964"/>
    </source>
</evidence>
<keyword evidence="2" id="KW-0560">Oxidoreductase</keyword>
<name>A0A2T5RT10_9FIRM</name>
<dbReference type="InterPro" id="IPR050812">
    <property type="entry name" value="Preph/Arog_dehydrog"/>
</dbReference>
<dbReference type="PROSITE" id="PS51176">
    <property type="entry name" value="PDH_ADH"/>
    <property type="match status" value="1"/>
</dbReference>
<dbReference type="PANTHER" id="PTHR21363:SF0">
    <property type="entry name" value="PREPHENATE DEHYDROGENASE [NADP(+)]"/>
    <property type="match status" value="1"/>
</dbReference>
<comment type="similarity">
    <text evidence="1">Belongs to the prephenate/arogenate dehydrogenase family.</text>
</comment>
<dbReference type="EMBL" id="QAXS01000001">
    <property type="protein sequence ID" value="PTW03456.1"/>
    <property type="molecule type" value="Genomic_DNA"/>
</dbReference>
<proteinExistence type="inferred from homology"/>
<dbReference type="PANTHER" id="PTHR21363">
    <property type="entry name" value="PREPHENATE DEHYDROGENASE"/>
    <property type="match status" value="1"/>
</dbReference>
<dbReference type="RefSeq" id="WP_108137827.1">
    <property type="nucleotide sequence ID" value="NZ_QAXS01000001.1"/>
</dbReference>
<evidence type="ECO:0000256" key="2">
    <source>
        <dbReference type="ARBA" id="ARBA00023002"/>
    </source>
</evidence>
<evidence type="ECO:0000256" key="4">
    <source>
        <dbReference type="SAM" id="Coils"/>
    </source>
</evidence>
<dbReference type="InterPro" id="IPR046826">
    <property type="entry name" value="PDH_N"/>
</dbReference>
<comment type="caution">
    <text evidence="6">The sequence shown here is derived from an EMBL/GenBank/DDBJ whole genome shotgun (WGS) entry which is preliminary data.</text>
</comment>
<evidence type="ECO:0000256" key="3">
    <source>
        <dbReference type="ARBA" id="ARBA00029440"/>
    </source>
</evidence>
<accession>A0A2T5RT10</accession>
<dbReference type="AlphaFoldDB" id="A0A2T5RT10"/>
<dbReference type="GO" id="GO:0006571">
    <property type="term" value="P:tyrosine biosynthetic process"/>
    <property type="evidence" value="ECO:0007669"/>
    <property type="project" value="InterPro"/>
</dbReference>
<dbReference type="Pfam" id="PF02153">
    <property type="entry name" value="PDH_N"/>
    <property type="match status" value="1"/>
</dbReference>
<dbReference type="Gene3D" id="3.40.50.720">
    <property type="entry name" value="NAD(P)-binding Rossmann-like Domain"/>
    <property type="match status" value="1"/>
</dbReference>
<dbReference type="InterPro" id="IPR036291">
    <property type="entry name" value="NAD(P)-bd_dom_sf"/>
</dbReference>
<dbReference type="Proteomes" id="UP000244089">
    <property type="component" value="Unassembled WGS sequence"/>
</dbReference>
<dbReference type="InterPro" id="IPR008927">
    <property type="entry name" value="6-PGluconate_DH-like_C_sf"/>
</dbReference>
<dbReference type="InterPro" id="IPR046825">
    <property type="entry name" value="PDH_C"/>
</dbReference>
<evidence type="ECO:0000313" key="6">
    <source>
        <dbReference type="EMBL" id="PTW03456.1"/>
    </source>
</evidence>
<dbReference type="GO" id="GO:0004665">
    <property type="term" value="F:prephenate dehydrogenase (NADP+) activity"/>
    <property type="evidence" value="ECO:0007669"/>
    <property type="project" value="InterPro"/>
</dbReference>
<dbReference type="SUPFAM" id="SSF48179">
    <property type="entry name" value="6-phosphogluconate dehydrogenase C-terminal domain-like"/>
    <property type="match status" value="1"/>
</dbReference>